<dbReference type="PANTHER" id="PTHR37823">
    <property type="entry name" value="CYTOCHROME C-553-LIKE"/>
    <property type="match status" value="1"/>
</dbReference>
<evidence type="ECO:0000313" key="11">
    <source>
        <dbReference type="Proteomes" id="UP001401887"/>
    </source>
</evidence>
<dbReference type="InterPro" id="IPR051811">
    <property type="entry name" value="Cytochrome_c550/c551-like"/>
</dbReference>
<feature type="chain" id="PRO_5046969243" description="Cytochrome c domain-containing protein" evidence="8">
    <location>
        <begin position="23"/>
        <end position="297"/>
    </location>
</feature>
<feature type="compositionally biased region" description="Gly residues" evidence="7">
    <location>
        <begin position="75"/>
        <end position="86"/>
    </location>
</feature>
<dbReference type="RefSeq" id="WP_345467705.1">
    <property type="nucleotide sequence ID" value="NZ_BAABRP010000022.1"/>
</dbReference>
<feature type="region of interest" description="Disordered" evidence="7">
    <location>
        <begin position="35"/>
        <end position="200"/>
    </location>
</feature>
<dbReference type="PROSITE" id="PS51007">
    <property type="entry name" value="CYTC"/>
    <property type="match status" value="1"/>
</dbReference>
<dbReference type="EMBL" id="BAABRP010000022">
    <property type="protein sequence ID" value="GAA5514692.1"/>
    <property type="molecule type" value="Genomic_DNA"/>
</dbReference>
<evidence type="ECO:0000313" key="10">
    <source>
        <dbReference type="EMBL" id="GAA5514692.1"/>
    </source>
</evidence>
<keyword evidence="4" id="KW-0249">Electron transport</keyword>
<organism evidence="10 11">
    <name type="scientific">Deinococcus carri</name>
    <dbReference type="NCBI Taxonomy" id="1211323"/>
    <lineage>
        <taxon>Bacteria</taxon>
        <taxon>Thermotogati</taxon>
        <taxon>Deinococcota</taxon>
        <taxon>Deinococci</taxon>
        <taxon>Deinococcales</taxon>
        <taxon>Deinococcaceae</taxon>
        <taxon>Deinococcus</taxon>
    </lineage>
</organism>
<feature type="domain" description="Cytochrome c" evidence="9">
    <location>
        <begin position="211"/>
        <end position="296"/>
    </location>
</feature>
<evidence type="ECO:0000256" key="5">
    <source>
        <dbReference type="ARBA" id="ARBA00023004"/>
    </source>
</evidence>
<evidence type="ECO:0000256" key="8">
    <source>
        <dbReference type="SAM" id="SignalP"/>
    </source>
</evidence>
<dbReference type="Pfam" id="PF00034">
    <property type="entry name" value="Cytochrom_C"/>
    <property type="match status" value="1"/>
</dbReference>
<sequence>MKNTFAVTMTLLLALALGGSYAGYRIASAPEHEAAAAPEAGAGGAQAEGATSAQTTTNGQNEPGGPTADMSGTTGTAGGTGQGGAGQVSSNSRGGAMSGGGMGAAGAQGEGQNGNTANTGPEGSNANTVNENSGTLGGQMTANGTPGQRSQDTPQPGTGNTNEAKPVSPTAQGSEGTELGQTGTTNTEKAAAGNPAVSNSQAAAIASATAGDTGQGQQKFAANCAGCHGADAGGGIGPALNTATGPGSWMVSQFEAAVREGHAPDRELAPMMPHFTTAQISDEDLTDIYAYLKSQVK</sequence>
<keyword evidence="5 6" id="KW-0408">Iron</keyword>
<feature type="compositionally biased region" description="Gly residues" evidence="7">
    <location>
        <begin position="96"/>
        <end position="112"/>
    </location>
</feature>
<keyword evidence="3 6" id="KW-0479">Metal-binding</keyword>
<evidence type="ECO:0000256" key="7">
    <source>
        <dbReference type="SAM" id="MobiDB-lite"/>
    </source>
</evidence>
<feature type="signal peptide" evidence="8">
    <location>
        <begin position="1"/>
        <end position="22"/>
    </location>
</feature>
<evidence type="ECO:0000259" key="9">
    <source>
        <dbReference type="PROSITE" id="PS51007"/>
    </source>
</evidence>
<dbReference type="SUPFAM" id="SSF46626">
    <property type="entry name" value="Cytochrome c"/>
    <property type="match status" value="1"/>
</dbReference>
<dbReference type="PANTHER" id="PTHR37823:SF1">
    <property type="entry name" value="CYTOCHROME C-553-LIKE"/>
    <property type="match status" value="1"/>
</dbReference>
<protein>
    <recommendedName>
        <fullName evidence="9">Cytochrome c domain-containing protein</fullName>
    </recommendedName>
</protein>
<name>A0ABP9WBJ4_9DEIO</name>
<comment type="caution">
    <text evidence="10">The sequence shown here is derived from an EMBL/GenBank/DDBJ whole genome shotgun (WGS) entry which is preliminary data.</text>
</comment>
<reference evidence="10 11" key="1">
    <citation type="submission" date="2024-02" db="EMBL/GenBank/DDBJ databases">
        <title>Deinococcus carri NBRC 110142.</title>
        <authorList>
            <person name="Ichikawa N."/>
            <person name="Katano-Makiyama Y."/>
            <person name="Hidaka K."/>
        </authorList>
    </citation>
    <scope>NUCLEOTIDE SEQUENCE [LARGE SCALE GENOMIC DNA]</scope>
    <source>
        <strain evidence="10 11">NBRC 110142</strain>
    </source>
</reference>
<feature type="compositionally biased region" description="Polar residues" evidence="7">
    <location>
        <begin position="121"/>
        <end position="188"/>
    </location>
</feature>
<proteinExistence type="predicted"/>
<evidence type="ECO:0000256" key="6">
    <source>
        <dbReference type="PROSITE-ProRule" id="PRU00433"/>
    </source>
</evidence>
<keyword evidence="1" id="KW-0813">Transport</keyword>
<keyword evidence="11" id="KW-1185">Reference proteome</keyword>
<dbReference type="Gene3D" id="1.10.760.10">
    <property type="entry name" value="Cytochrome c-like domain"/>
    <property type="match status" value="1"/>
</dbReference>
<dbReference type="InterPro" id="IPR009056">
    <property type="entry name" value="Cyt_c-like_dom"/>
</dbReference>
<evidence type="ECO:0000256" key="4">
    <source>
        <dbReference type="ARBA" id="ARBA00022982"/>
    </source>
</evidence>
<keyword evidence="8" id="KW-0732">Signal</keyword>
<dbReference type="Proteomes" id="UP001401887">
    <property type="component" value="Unassembled WGS sequence"/>
</dbReference>
<feature type="compositionally biased region" description="Low complexity" evidence="7">
    <location>
        <begin position="47"/>
        <end position="57"/>
    </location>
</feature>
<evidence type="ECO:0000256" key="3">
    <source>
        <dbReference type="ARBA" id="ARBA00022723"/>
    </source>
</evidence>
<dbReference type="InterPro" id="IPR036909">
    <property type="entry name" value="Cyt_c-like_dom_sf"/>
</dbReference>
<evidence type="ECO:0000256" key="1">
    <source>
        <dbReference type="ARBA" id="ARBA00022448"/>
    </source>
</evidence>
<keyword evidence="2 6" id="KW-0349">Heme</keyword>
<gene>
    <name evidence="10" type="ORF">Dcar01_03448</name>
</gene>
<accession>A0ABP9WBJ4</accession>
<evidence type="ECO:0000256" key="2">
    <source>
        <dbReference type="ARBA" id="ARBA00022617"/>
    </source>
</evidence>